<protein>
    <submittedName>
        <fullName evidence="2">Uncharacterized protein</fullName>
    </submittedName>
</protein>
<dbReference type="InterPro" id="IPR011990">
    <property type="entry name" value="TPR-like_helical_dom_sf"/>
</dbReference>
<keyword evidence="1" id="KW-0677">Repeat</keyword>
<dbReference type="Gene3D" id="1.25.40.10">
    <property type="entry name" value="Tetratricopeptide repeat domain"/>
    <property type="match status" value="2"/>
</dbReference>
<dbReference type="InterPro" id="IPR051222">
    <property type="entry name" value="PPR/CCM1_RNA-binding"/>
</dbReference>
<dbReference type="PANTHER" id="PTHR47942:SF105">
    <property type="entry name" value="ATPASE EXPRESSION PROTEIN 3"/>
    <property type="match status" value="1"/>
</dbReference>
<proteinExistence type="predicted"/>
<gene>
    <name evidence="2" type="ORF">HG535_0H01910</name>
</gene>
<evidence type="ECO:0000313" key="3">
    <source>
        <dbReference type="Proteomes" id="UP000509704"/>
    </source>
</evidence>
<keyword evidence="3" id="KW-1185">Reference proteome</keyword>
<dbReference type="EMBL" id="CP058611">
    <property type="protein sequence ID" value="QLG74864.1"/>
    <property type="molecule type" value="Genomic_DNA"/>
</dbReference>
<accession>A0A7H9B9A3</accession>
<evidence type="ECO:0000313" key="2">
    <source>
        <dbReference type="EMBL" id="QLG74864.1"/>
    </source>
</evidence>
<evidence type="ECO:0000256" key="1">
    <source>
        <dbReference type="ARBA" id="ARBA00022737"/>
    </source>
</evidence>
<sequence length="608" mass="70999">MNVLEKLGQALTKHVLKSPSLQHEEILLSSFEKARPLSVDKSKRIGSSKAPVNECVKSNLSLVGRGSSFQKKVVKEYLSPLRSHPFTRHEITDDYEVDKATRMSNWGKHVKGAKNSQEIIISSSYQFIGDMLAALVACTPRSIQVVSEDILRIFPKYTIENVPKIPSFQNDSHLFQDYIGMLTHTNFLFKNSSRLNGIIPKLLRNLMHPGNVKTMNLRATQNYNDLIYFYSEKFDFASCRETFVQMKIEGISSNTTTYNLMLRSILKNSHIRKTKPPDDEILFYLRRMKAENIKADTVTWTTCYNFLNEDISRLIFVEQMELRSIPITQRFIYTVLKNGSYGSKDYLKFLSDHRIPLDQKLFNLCIDNLLSEERSDIAWIFMEHTLRKRTKDFKLGAATLNSFVRYFADKGRLDMALITFNTCVTQYQIYPNIESFDMLFKALAKNGYTKKFPIIFEYFKRLRARWSCGNRTSYWTVRCKSMIEFSVAQKRLVTELDLERADSLLATINWVTIPNGFTMEIWKNSGPEVRRILRYLSCIPMPLKQMNFTVSKDLEKSEKRKRFREKIRFIAVQNAMYKRIPYSKDWYGSLKSELEERNVIERAKDATK</sequence>
<reference evidence="2 3" key="1">
    <citation type="submission" date="2020-07" db="EMBL/GenBank/DDBJ databases">
        <title>The yeast mating-type switching endonuclease HO is a domesticated member of an unorthodox homing genetic element family.</title>
        <authorList>
            <person name="Coughlan A.Y."/>
            <person name="Lombardi L."/>
            <person name="Braun-Galleani S."/>
            <person name="Martos A.R."/>
            <person name="Galeote V."/>
            <person name="Bigey F."/>
            <person name="Dequin S."/>
            <person name="Byrne K.P."/>
            <person name="Wolfe K.H."/>
        </authorList>
    </citation>
    <scope>NUCLEOTIDE SEQUENCE [LARGE SCALE GENOMIC DNA]</scope>
    <source>
        <strain evidence="2 3">NRRL Y-6702</strain>
    </source>
</reference>
<dbReference type="OrthoDB" id="185373at2759"/>
<organism evidence="2 3">
    <name type="scientific">Zygotorulaspora mrakii</name>
    <name type="common">Zygosaccharomyces mrakii</name>
    <dbReference type="NCBI Taxonomy" id="42260"/>
    <lineage>
        <taxon>Eukaryota</taxon>
        <taxon>Fungi</taxon>
        <taxon>Dikarya</taxon>
        <taxon>Ascomycota</taxon>
        <taxon>Saccharomycotina</taxon>
        <taxon>Saccharomycetes</taxon>
        <taxon>Saccharomycetales</taxon>
        <taxon>Saccharomycetaceae</taxon>
        <taxon>Zygotorulaspora</taxon>
    </lineage>
</organism>
<dbReference type="Proteomes" id="UP000509704">
    <property type="component" value="Chromosome 8"/>
</dbReference>
<dbReference type="RefSeq" id="XP_037146589.1">
    <property type="nucleotide sequence ID" value="XM_037290694.1"/>
</dbReference>
<dbReference type="KEGG" id="zmk:HG535_0H01910"/>
<dbReference type="GeneID" id="59238667"/>
<dbReference type="PANTHER" id="PTHR47942">
    <property type="entry name" value="TETRATRICOPEPTIDE REPEAT (TPR)-LIKE SUPERFAMILY PROTEIN-RELATED"/>
    <property type="match status" value="1"/>
</dbReference>
<dbReference type="AlphaFoldDB" id="A0A7H9B9A3"/>
<name>A0A7H9B9A3_ZYGMR</name>